<comment type="caution">
    <text evidence="6">The sequence shown here is derived from an EMBL/GenBank/DDBJ whole genome shotgun (WGS) entry which is preliminary data.</text>
</comment>
<dbReference type="Pfam" id="PF00440">
    <property type="entry name" value="TetR_N"/>
    <property type="match status" value="1"/>
</dbReference>
<gene>
    <name evidence="6" type="ORF">GGD40_005526</name>
</gene>
<dbReference type="Proteomes" id="UP000540929">
    <property type="component" value="Unassembled WGS sequence"/>
</dbReference>
<dbReference type="EMBL" id="JACCAS010000002">
    <property type="protein sequence ID" value="NYH25955.1"/>
    <property type="molecule type" value="Genomic_DNA"/>
</dbReference>
<evidence type="ECO:0000256" key="2">
    <source>
        <dbReference type="ARBA" id="ARBA00023125"/>
    </source>
</evidence>
<name>A0A7Z0BAL5_9BURK</name>
<evidence type="ECO:0000313" key="7">
    <source>
        <dbReference type="Proteomes" id="UP000540929"/>
    </source>
</evidence>
<feature type="DNA-binding region" description="H-T-H motif" evidence="4">
    <location>
        <begin position="85"/>
        <end position="104"/>
    </location>
</feature>
<protein>
    <submittedName>
        <fullName evidence="6">TetR/AcrR family transcriptional repressor of nem operon</fullName>
    </submittedName>
</protein>
<proteinExistence type="predicted"/>
<dbReference type="InterPro" id="IPR009057">
    <property type="entry name" value="Homeodomain-like_sf"/>
</dbReference>
<dbReference type="RefSeq" id="WP_257030597.1">
    <property type="nucleotide sequence ID" value="NZ_JACCAS010000002.1"/>
</dbReference>
<accession>A0A7Z0BAL5</accession>
<dbReference type="Gene3D" id="1.10.10.60">
    <property type="entry name" value="Homeodomain-like"/>
    <property type="match status" value="1"/>
</dbReference>
<evidence type="ECO:0000259" key="5">
    <source>
        <dbReference type="PROSITE" id="PS50977"/>
    </source>
</evidence>
<keyword evidence="3" id="KW-0804">Transcription</keyword>
<dbReference type="SUPFAM" id="SSF46689">
    <property type="entry name" value="Homeodomain-like"/>
    <property type="match status" value="1"/>
</dbReference>
<evidence type="ECO:0000313" key="6">
    <source>
        <dbReference type="EMBL" id="NYH25955.1"/>
    </source>
</evidence>
<feature type="domain" description="HTH tetR-type" evidence="5">
    <location>
        <begin position="62"/>
        <end position="122"/>
    </location>
</feature>
<evidence type="ECO:0000256" key="4">
    <source>
        <dbReference type="PROSITE-ProRule" id="PRU00335"/>
    </source>
</evidence>
<evidence type="ECO:0000256" key="3">
    <source>
        <dbReference type="ARBA" id="ARBA00023163"/>
    </source>
</evidence>
<dbReference type="Gene3D" id="1.10.357.10">
    <property type="entry name" value="Tetracycline Repressor, domain 2"/>
    <property type="match status" value="1"/>
</dbReference>
<dbReference type="PANTHER" id="PTHR47506">
    <property type="entry name" value="TRANSCRIPTIONAL REGULATORY PROTEIN"/>
    <property type="match status" value="1"/>
</dbReference>
<keyword evidence="1" id="KW-0805">Transcription regulation</keyword>
<dbReference type="SUPFAM" id="SSF48498">
    <property type="entry name" value="Tetracyclin repressor-like, C-terminal domain"/>
    <property type="match status" value="1"/>
</dbReference>
<organism evidence="6 7">
    <name type="scientific">Paraburkholderia bryophila</name>
    <dbReference type="NCBI Taxonomy" id="420952"/>
    <lineage>
        <taxon>Bacteria</taxon>
        <taxon>Pseudomonadati</taxon>
        <taxon>Pseudomonadota</taxon>
        <taxon>Betaproteobacteria</taxon>
        <taxon>Burkholderiales</taxon>
        <taxon>Burkholderiaceae</taxon>
        <taxon>Paraburkholderia</taxon>
    </lineage>
</organism>
<keyword evidence="2 4" id="KW-0238">DNA-binding</keyword>
<reference evidence="6 7" key="1">
    <citation type="submission" date="2020-07" db="EMBL/GenBank/DDBJ databases">
        <title>Exploring microbial biodiversity for novel pathways involved in the catabolism of aromatic compounds derived from lignin.</title>
        <authorList>
            <person name="Elkins J."/>
        </authorList>
    </citation>
    <scope>NUCLEOTIDE SEQUENCE [LARGE SCALE GENOMIC DNA]</scope>
    <source>
        <strain evidence="6 7">H2C3C</strain>
    </source>
</reference>
<dbReference type="PROSITE" id="PS50977">
    <property type="entry name" value="HTH_TETR_2"/>
    <property type="match status" value="1"/>
</dbReference>
<dbReference type="PRINTS" id="PR00455">
    <property type="entry name" value="HTHTETR"/>
</dbReference>
<evidence type="ECO:0000256" key="1">
    <source>
        <dbReference type="ARBA" id="ARBA00023015"/>
    </source>
</evidence>
<sequence length="247" mass="27180">MNPLDINHFRQQSISSCDTRPTRALPTSPLFFTYKQDYDNALDFTAFSTEQRTMGHSQADKLATHERIVNVAAQRFRELGLEGISVADLMTEAGLTVGGFYKHFGSRDALVVEALAAALVDWDIWESTVKTSLRKAIRSYLSDAHRDNVATSCAFAALVNDVSRSSDAARDTFAGHLQRIFDATERALPSATSENRRNKSILLFSACVGALALSRSVADPKFSQQILDSVADELVTLFAPRKSRSQG</sequence>
<dbReference type="InterPro" id="IPR036271">
    <property type="entry name" value="Tet_transcr_reg_TetR-rel_C_sf"/>
</dbReference>
<dbReference type="AlphaFoldDB" id="A0A7Z0BAL5"/>
<dbReference type="InterPro" id="IPR001647">
    <property type="entry name" value="HTH_TetR"/>
</dbReference>
<dbReference type="GO" id="GO:0003677">
    <property type="term" value="F:DNA binding"/>
    <property type="evidence" value="ECO:0007669"/>
    <property type="project" value="UniProtKB-UniRule"/>
</dbReference>
<dbReference type="PANTHER" id="PTHR47506:SF7">
    <property type="entry name" value="TRANSCRIPTIONAL REGULATORY PROTEIN"/>
    <property type="match status" value="1"/>
</dbReference>
<keyword evidence="7" id="KW-1185">Reference proteome</keyword>